<dbReference type="GO" id="GO:0008237">
    <property type="term" value="F:metallopeptidase activity"/>
    <property type="evidence" value="ECO:0007669"/>
    <property type="project" value="InterPro"/>
</dbReference>
<dbReference type="PANTHER" id="PTHR43421:SF1">
    <property type="entry name" value="METALLOPROTEASE PMBA"/>
    <property type="match status" value="1"/>
</dbReference>
<dbReference type="SUPFAM" id="SSF111283">
    <property type="entry name" value="Putative modulator of DNA gyrase, PmbA/TldD"/>
    <property type="match status" value="1"/>
</dbReference>
<evidence type="ECO:0000313" key="2">
    <source>
        <dbReference type="EMBL" id="CUO21574.1"/>
    </source>
</evidence>
<protein>
    <submittedName>
        <fullName evidence="2">Predicted Zn-dependent proteases and their inactivated homologs</fullName>
    </submittedName>
</protein>
<dbReference type="Proteomes" id="UP000095706">
    <property type="component" value="Unassembled WGS sequence"/>
</dbReference>
<dbReference type="InterPro" id="IPR035068">
    <property type="entry name" value="TldD/PmbA_N"/>
</dbReference>
<accession>A0A174D7Q8</accession>
<gene>
    <name evidence="2" type="ORF">ERS852406_01504</name>
</gene>
<evidence type="ECO:0000259" key="1">
    <source>
        <dbReference type="Pfam" id="PF19289"/>
    </source>
</evidence>
<dbReference type="Gene3D" id="3.30.2290.10">
    <property type="entry name" value="PmbA/TldD superfamily"/>
    <property type="match status" value="1"/>
</dbReference>
<dbReference type="InterPro" id="IPR045569">
    <property type="entry name" value="Metalloprtase-TldD/E_C"/>
</dbReference>
<reference evidence="2 3" key="1">
    <citation type="submission" date="2015-09" db="EMBL/GenBank/DDBJ databases">
        <authorList>
            <consortium name="Pathogen Informatics"/>
        </authorList>
    </citation>
    <scope>NUCLEOTIDE SEQUENCE [LARGE SCALE GENOMIC DNA]</scope>
    <source>
        <strain evidence="2 3">2789STDY5608849</strain>
    </source>
</reference>
<name>A0A174D7Q8_9FIRM</name>
<dbReference type="InterPro" id="IPR047657">
    <property type="entry name" value="PmbA"/>
</dbReference>
<dbReference type="PANTHER" id="PTHR43421">
    <property type="entry name" value="METALLOPROTEASE PMBA"/>
    <property type="match status" value="1"/>
</dbReference>
<dbReference type="GO" id="GO:0006508">
    <property type="term" value="P:proteolysis"/>
    <property type="evidence" value="ECO:0007669"/>
    <property type="project" value="UniProtKB-KW"/>
</dbReference>
<sequence>MNELYDVLKTSKTSDFLIREEQTESREAFFIGQKLDMSRAKKVTHTFLTVFVDSEDGKFRGSAEKEIHQGISREEMQQEIDQALFAAQFVQNPWYPIAEPSDAPANDGMPDASRDLTSELVKLVQAMQEIKSEEDSRVNSYEIFVNQKQTHIRNSRGVDVTFSGFDCEIEVVTNSRKDDHEIEIYRDLRFSDKSAEKIIAEVRGMFHTGRQRLNAVPTRQNEHADVLLSGDAVGSFFQYFAMHTNASYQYMGVAKAKIGESITGADADPLNIRLVPTLDGSAKNAPYDETGMPVAERVLFENGICRSYWGSLQHAHYIGMKDTTSMNNMVVEGGSKTLDELRSMPHIEITDFSAFDMDAVSGTCGGEIRLAYESDGTTSHPTTSGSLSARYDDVLKNLTFSKETQQLNNRVVPCAVLLRDVTVAGE</sequence>
<dbReference type="Pfam" id="PF19289">
    <property type="entry name" value="PmbA_TldD_3rd"/>
    <property type="match status" value="1"/>
</dbReference>
<organism evidence="2 3">
    <name type="scientific">Fusicatenibacter saccharivorans</name>
    <dbReference type="NCBI Taxonomy" id="1150298"/>
    <lineage>
        <taxon>Bacteria</taxon>
        <taxon>Bacillati</taxon>
        <taxon>Bacillota</taxon>
        <taxon>Clostridia</taxon>
        <taxon>Lachnospirales</taxon>
        <taxon>Lachnospiraceae</taxon>
        <taxon>Fusicatenibacter</taxon>
    </lineage>
</organism>
<keyword evidence="2" id="KW-0645">Protease</keyword>
<keyword evidence="2" id="KW-0378">Hydrolase</keyword>
<dbReference type="AlphaFoldDB" id="A0A174D7Q8"/>
<evidence type="ECO:0000313" key="3">
    <source>
        <dbReference type="Proteomes" id="UP000095706"/>
    </source>
</evidence>
<dbReference type="EMBL" id="CYYV01000006">
    <property type="protein sequence ID" value="CUO21574.1"/>
    <property type="molecule type" value="Genomic_DNA"/>
</dbReference>
<feature type="domain" description="Metalloprotease TldD/E C-terminal" evidence="1">
    <location>
        <begin position="223"/>
        <end position="425"/>
    </location>
</feature>
<dbReference type="RefSeq" id="WP_055227410.1">
    <property type="nucleotide sequence ID" value="NZ_CYYV01000006.1"/>
</dbReference>
<dbReference type="InterPro" id="IPR036059">
    <property type="entry name" value="TldD/PmbA_sf"/>
</dbReference>
<dbReference type="GO" id="GO:0005829">
    <property type="term" value="C:cytosol"/>
    <property type="evidence" value="ECO:0007669"/>
    <property type="project" value="TreeGrafter"/>
</dbReference>
<proteinExistence type="predicted"/>